<dbReference type="InterPro" id="IPR041715">
    <property type="entry name" value="HisRS-like_core"/>
</dbReference>
<dbReference type="AlphaFoldDB" id="A0A7L7KSM3"/>
<feature type="domain" description="Class II Histidinyl-tRNA synthetase (HisRS)-like catalytic core" evidence="3">
    <location>
        <begin position="11"/>
        <end position="298"/>
    </location>
</feature>
<dbReference type="KEGG" id="xcl:G4Z02_03090"/>
<dbReference type="EMBL" id="CP048914">
    <property type="protein sequence ID" value="QMS84778.1"/>
    <property type="molecule type" value="Genomic_DNA"/>
</dbReference>
<dbReference type="SUPFAM" id="SSF55681">
    <property type="entry name" value="Class II aaRS and biotin synthetases"/>
    <property type="match status" value="1"/>
</dbReference>
<organism evidence="4 5">
    <name type="scientific">Candidatus Xianfuyuplasma coldseepsis</name>
    <dbReference type="NCBI Taxonomy" id="2782163"/>
    <lineage>
        <taxon>Bacteria</taxon>
        <taxon>Bacillati</taxon>
        <taxon>Mycoplasmatota</taxon>
        <taxon>Mollicutes</taxon>
        <taxon>Candidatus Izemoplasmatales</taxon>
        <taxon>Candidatus Izemoplasmataceae</taxon>
        <taxon>Candidatus Xianfuyuplasma</taxon>
    </lineage>
</organism>
<feature type="binding site" evidence="2">
    <location>
        <begin position="72"/>
        <end position="74"/>
    </location>
    <ligand>
        <name>L-histidine</name>
        <dbReference type="ChEBI" id="CHEBI:57595"/>
    </ligand>
</feature>
<dbReference type="Pfam" id="PF13393">
    <property type="entry name" value="tRNA-synt_His"/>
    <property type="match status" value="1"/>
</dbReference>
<feature type="binding site" evidence="2">
    <location>
        <position position="113"/>
    </location>
    <ligand>
        <name>L-histidine</name>
        <dbReference type="ChEBI" id="CHEBI:57595"/>
    </ligand>
</feature>
<dbReference type="InterPro" id="IPR004516">
    <property type="entry name" value="HisRS/HisZ"/>
</dbReference>
<reference evidence="4 5" key="1">
    <citation type="submission" date="2020-02" db="EMBL/GenBank/DDBJ databases">
        <authorList>
            <person name="Zheng R.K."/>
            <person name="Sun C.M."/>
        </authorList>
    </citation>
    <scope>NUCLEOTIDE SEQUENCE [LARGE SCALE GENOMIC DNA]</scope>
    <source>
        <strain evidence="5">zrk13</strain>
    </source>
</reference>
<gene>
    <name evidence="4" type="ORF">G4Z02_03090</name>
</gene>
<dbReference type="GO" id="GO:0000105">
    <property type="term" value="P:L-histidine biosynthetic process"/>
    <property type="evidence" value="ECO:0007669"/>
    <property type="project" value="UniProtKB-KW"/>
</dbReference>
<dbReference type="InterPro" id="IPR045864">
    <property type="entry name" value="aa-tRNA-synth_II/BPL/LPL"/>
</dbReference>
<keyword evidence="5" id="KW-1185">Reference proteome</keyword>
<dbReference type="PIRSF" id="PIRSF001549">
    <property type="entry name" value="His-tRNA_synth"/>
    <property type="match status" value="1"/>
</dbReference>
<evidence type="ECO:0000256" key="2">
    <source>
        <dbReference type="PIRSR" id="PIRSR001549-1"/>
    </source>
</evidence>
<dbReference type="Proteomes" id="UP000514720">
    <property type="component" value="Chromosome"/>
</dbReference>
<protein>
    <recommendedName>
        <fullName evidence="3">Class II Histidinyl-tRNA synthetase (HisRS)-like catalytic core domain-containing protein</fullName>
    </recommendedName>
</protein>
<dbReference type="GO" id="GO:0005737">
    <property type="term" value="C:cytoplasm"/>
    <property type="evidence" value="ECO:0007669"/>
    <property type="project" value="InterPro"/>
</dbReference>
<keyword evidence="1" id="KW-0028">Amino-acid biosynthesis</keyword>
<feature type="binding site" evidence="2">
    <location>
        <position position="117"/>
    </location>
    <ligand>
        <name>L-histidine</name>
        <dbReference type="ChEBI" id="CHEBI:57595"/>
    </ligand>
</feature>
<feature type="binding site" evidence="2">
    <location>
        <begin position="254"/>
        <end position="255"/>
    </location>
    <ligand>
        <name>L-histidine</name>
        <dbReference type="ChEBI" id="CHEBI:57595"/>
    </ligand>
</feature>
<dbReference type="PANTHER" id="PTHR43707:SF6">
    <property type="entry name" value="ATP PHOSPHORIBOSYLTRANSFERASE REGULATORY SUBUNIT"/>
    <property type="match status" value="1"/>
</dbReference>
<evidence type="ECO:0000259" key="3">
    <source>
        <dbReference type="Pfam" id="PF13393"/>
    </source>
</evidence>
<dbReference type="Gene3D" id="3.30.930.10">
    <property type="entry name" value="Bira Bifunctional Protein, Domain 2"/>
    <property type="match status" value="1"/>
</dbReference>
<dbReference type="PANTHER" id="PTHR43707">
    <property type="entry name" value="HISTIDYL-TRNA SYNTHETASE"/>
    <property type="match status" value="1"/>
</dbReference>
<keyword evidence="1" id="KW-0368">Histidine biosynthesis</keyword>
<name>A0A7L7KSM3_9MOLU</name>
<dbReference type="GO" id="GO:0004821">
    <property type="term" value="F:histidine-tRNA ligase activity"/>
    <property type="evidence" value="ECO:0007669"/>
    <property type="project" value="TreeGrafter"/>
</dbReference>
<evidence type="ECO:0000256" key="1">
    <source>
        <dbReference type="ARBA" id="ARBA00023102"/>
    </source>
</evidence>
<dbReference type="GO" id="GO:0006427">
    <property type="term" value="P:histidyl-tRNA aminoacylation"/>
    <property type="evidence" value="ECO:0007669"/>
    <property type="project" value="TreeGrafter"/>
</dbReference>
<proteinExistence type="predicted"/>
<evidence type="ECO:0000313" key="5">
    <source>
        <dbReference type="Proteomes" id="UP000514720"/>
    </source>
</evidence>
<evidence type="ECO:0000313" key="4">
    <source>
        <dbReference type="EMBL" id="QMS84778.1"/>
    </source>
</evidence>
<sequence length="307" mass="35541">MKSIIEEIQFIKKRNKILRQLEELAEQEGMLRVESDAFEEYTSYVQSNPRQDANKLVKVADLQGDVYLLKPDITTNLIKQVIPRMEQDLGLSLYYLDTVYAFNDFGSITPTRQFGIEVIGASQIDEDFRLISFITRLFDQYNITYNIELGNQQWINDVIEQLQASKTIANLIKKALIDKNKEGIKQYVSNPGYQTLLLTVIQRQNDIPAYIDIIQQYNLPKTLHTQLLELHELVNRLDNPNIEVDLSLLNEFDYYNGIIYRGYVNSYKTNILRGGRYDSITQEFGTLTPALGFSLDVDIFINEVITK</sequence>
<dbReference type="RefSeq" id="WP_258878399.1">
    <property type="nucleotide sequence ID" value="NZ_CP048914.1"/>
</dbReference>
<accession>A0A7L7KSM3</accession>